<keyword evidence="3" id="KW-1185">Reference proteome</keyword>
<organism evidence="2 3">
    <name type="scientific">Nostoc paludosum FACHB-159</name>
    <dbReference type="NCBI Taxonomy" id="2692908"/>
    <lineage>
        <taxon>Bacteria</taxon>
        <taxon>Bacillati</taxon>
        <taxon>Cyanobacteriota</taxon>
        <taxon>Cyanophyceae</taxon>
        <taxon>Nostocales</taxon>
        <taxon>Nostocaceae</taxon>
        <taxon>Nostoc</taxon>
    </lineage>
</organism>
<gene>
    <name evidence="2" type="ORF">H6H03_31365</name>
</gene>
<proteinExistence type="predicted"/>
<feature type="compositionally biased region" description="Basic and acidic residues" evidence="1">
    <location>
        <begin position="31"/>
        <end position="47"/>
    </location>
</feature>
<evidence type="ECO:0000256" key="1">
    <source>
        <dbReference type="SAM" id="MobiDB-lite"/>
    </source>
</evidence>
<feature type="region of interest" description="Disordered" evidence="1">
    <location>
        <begin position="1"/>
        <end position="47"/>
    </location>
</feature>
<accession>A0ABR8KFK0</accession>
<dbReference type="RefSeq" id="WP_190958872.1">
    <property type="nucleotide sequence ID" value="NZ_JACJTU010000047.1"/>
</dbReference>
<comment type="caution">
    <text evidence="2">The sequence shown here is derived from an EMBL/GenBank/DDBJ whole genome shotgun (WGS) entry which is preliminary data.</text>
</comment>
<dbReference type="EMBL" id="JACJTU010000047">
    <property type="protein sequence ID" value="MBD2738328.1"/>
    <property type="molecule type" value="Genomic_DNA"/>
</dbReference>
<evidence type="ECO:0000313" key="3">
    <source>
        <dbReference type="Proteomes" id="UP000637383"/>
    </source>
</evidence>
<feature type="compositionally biased region" description="Basic and acidic residues" evidence="1">
    <location>
        <begin position="8"/>
        <end position="21"/>
    </location>
</feature>
<sequence>MHFIFKTNRQERQERQGKSLREFGAASQRNGIREERQENSNKRDQII</sequence>
<evidence type="ECO:0000313" key="2">
    <source>
        <dbReference type="EMBL" id="MBD2738328.1"/>
    </source>
</evidence>
<reference evidence="2 3" key="1">
    <citation type="journal article" date="2020" name="ISME J.">
        <title>Comparative genomics reveals insights into cyanobacterial evolution and habitat adaptation.</title>
        <authorList>
            <person name="Chen M.Y."/>
            <person name="Teng W.K."/>
            <person name="Zhao L."/>
            <person name="Hu C.X."/>
            <person name="Zhou Y.K."/>
            <person name="Han B.P."/>
            <person name="Song L.R."/>
            <person name="Shu W.S."/>
        </authorList>
    </citation>
    <scope>NUCLEOTIDE SEQUENCE [LARGE SCALE GENOMIC DNA]</scope>
    <source>
        <strain evidence="2 3">FACHB-159</strain>
    </source>
</reference>
<name>A0ABR8KFK0_9NOSO</name>
<dbReference type="Proteomes" id="UP000637383">
    <property type="component" value="Unassembled WGS sequence"/>
</dbReference>
<protein>
    <submittedName>
        <fullName evidence="2">Uncharacterized protein</fullName>
    </submittedName>
</protein>